<sequence>GANQDGGNGVIEGGETQASLSRSGGAGSGANANGLGANGNNAASGAGTDIGNGFSGNNQGGIAAKGAKTHGASTSAQTSESGHVASNFASSSSSSSSSRTSSSGINVHKTGEHKSTITITPETQACNRTKCNFEDGTACDYSDAYQTQSIRGLTTRFQVVKGQFMNRVTGVHQGTEGNYYAATYLYPREVAGLQAEVGFLPEDRRLRFQYYEGTHGVQLKGCCDTAENCPFHSDKFVTVSDRMWKYGSYACPKGTERFIFLCENTRTNQGACGLDDIQVVENRENIKADDKPLC</sequence>
<protein>
    <submittedName>
        <fullName evidence="2">Uncharacterized protein</fullName>
    </submittedName>
</protein>
<evidence type="ECO:0000313" key="2">
    <source>
        <dbReference type="WBParaSite" id="PS1159_v2.g2948.t1"/>
    </source>
</evidence>
<evidence type="ECO:0000313" key="1">
    <source>
        <dbReference type="Proteomes" id="UP000887580"/>
    </source>
</evidence>
<dbReference type="Proteomes" id="UP000887580">
    <property type="component" value="Unplaced"/>
</dbReference>
<organism evidence="1 2">
    <name type="scientific">Panagrolaimus sp. PS1159</name>
    <dbReference type="NCBI Taxonomy" id="55785"/>
    <lineage>
        <taxon>Eukaryota</taxon>
        <taxon>Metazoa</taxon>
        <taxon>Ecdysozoa</taxon>
        <taxon>Nematoda</taxon>
        <taxon>Chromadorea</taxon>
        <taxon>Rhabditida</taxon>
        <taxon>Tylenchina</taxon>
        <taxon>Panagrolaimomorpha</taxon>
        <taxon>Panagrolaimoidea</taxon>
        <taxon>Panagrolaimidae</taxon>
        <taxon>Panagrolaimus</taxon>
    </lineage>
</organism>
<dbReference type="WBParaSite" id="PS1159_v2.g2948.t1">
    <property type="protein sequence ID" value="PS1159_v2.g2948.t1"/>
    <property type="gene ID" value="PS1159_v2.g2948"/>
</dbReference>
<reference evidence="2" key="1">
    <citation type="submission" date="2022-11" db="UniProtKB">
        <authorList>
            <consortium name="WormBaseParasite"/>
        </authorList>
    </citation>
    <scope>IDENTIFICATION</scope>
</reference>
<name>A0AC35G957_9BILA</name>
<proteinExistence type="predicted"/>
<accession>A0AC35G957</accession>